<dbReference type="PANTHER" id="PTHR34039">
    <property type="entry name" value="UPF0102 PROTEIN YRAN"/>
    <property type="match status" value="1"/>
</dbReference>
<dbReference type="CDD" id="cd20736">
    <property type="entry name" value="PoNe_Nuclease"/>
    <property type="match status" value="1"/>
</dbReference>
<evidence type="ECO:0000313" key="3">
    <source>
        <dbReference type="EMBL" id="MFC4221386.1"/>
    </source>
</evidence>
<evidence type="ECO:0000256" key="1">
    <source>
        <dbReference type="ARBA" id="ARBA00006738"/>
    </source>
</evidence>
<dbReference type="Proteomes" id="UP001595841">
    <property type="component" value="Unassembled WGS sequence"/>
</dbReference>
<dbReference type="SUPFAM" id="SSF52980">
    <property type="entry name" value="Restriction endonuclease-like"/>
    <property type="match status" value="1"/>
</dbReference>
<dbReference type="HAMAP" id="MF_00048">
    <property type="entry name" value="UPF0102"/>
    <property type="match status" value="1"/>
</dbReference>
<keyword evidence="4" id="KW-1185">Reference proteome</keyword>
<comment type="similarity">
    <text evidence="1 2">Belongs to the UPF0102 family.</text>
</comment>
<proteinExistence type="inferred from homology"/>
<dbReference type="Pfam" id="PF02021">
    <property type="entry name" value="UPF0102"/>
    <property type="match status" value="1"/>
</dbReference>
<sequence length="119" mass="13637">MGKHNEFGKQGEQLAVDYLFGKGYKILARNYRFGKAEIDIIARQGETLAIVEVKSRNTGFLEDISTTINAKKQGLLVQAADQYVQENNLDVEVRFDVITVIKKEVNFEIDHLEDAFYFF</sequence>
<evidence type="ECO:0000256" key="2">
    <source>
        <dbReference type="HAMAP-Rule" id="MF_00048"/>
    </source>
</evidence>
<dbReference type="NCBIfam" id="TIGR00252">
    <property type="entry name" value="YraN family protein"/>
    <property type="match status" value="1"/>
</dbReference>
<organism evidence="3 4">
    <name type="scientific">Flagellimonas marina</name>
    <dbReference type="NCBI Taxonomy" id="1775168"/>
    <lineage>
        <taxon>Bacteria</taxon>
        <taxon>Pseudomonadati</taxon>
        <taxon>Bacteroidota</taxon>
        <taxon>Flavobacteriia</taxon>
        <taxon>Flavobacteriales</taxon>
        <taxon>Flavobacteriaceae</taxon>
        <taxon>Flagellimonas</taxon>
    </lineage>
</organism>
<protein>
    <recommendedName>
        <fullName evidence="2">UPF0102 protein ACFOWS_14635</fullName>
    </recommendedName>
</protein>
<accession>A0ABV8PRT1</accession>
<dbReference type="RefSeq" id="WP_379766014.1">
    <property type="nucleotide sequence ID" value="NZ_JBHSCL010000009.1"/>
</dbReference>
<comment type="caution">
    <text evidence="3">The sequence shown here is derived from an EMBL/GenBank/DDBJ whole genome shotgun (WGS) entry which is preliminary data.</text>
</comment>
<dbReference type="InterPro" id="IPR003509">
    <property type="entry name" value="UPF0102_YraN-like"/>
</dbReference>
<dbReference type="EMBL" id="JBHSCL010000009">
    <property type="protein sequence ID" value="MFC4221386.1"/>
    <property type="molecule type" value="Genomic_DNA"/>
</dbReference>
<dbReference type="PANTHER" id="PTHR34039:SF1">
    <property type="entry name" value="UPF0102 PROTEIN YRAN"/>
    <property type="match status" value="1"/>
</dbReference>
<dbReference type="InterPro" id="IPR011335">
    <property type="entry name" value="Restrct_endonuc-II-like"/>
</dbReference>
<reference evidence="4" key="1">
    <citation type="journal article" date="2019" name="Int. J. Syst. Evol. Microbiol.">
        <title>The Global Catalogue of Microorganisms (GCM) 10K type strain sequencing project: providing services to taxonomists for standard genome sequencing and annotation.</title>
        <authorList>
            <consortium name="The Broad Institute Genomics Platform"/>
            <consortium name="The Broad Institute Genome Sequencing Center for Infectious Disease"/>
            <person name="Wu L."/>
            <person name="Ma J."/>
        </authorList>
    </citation>
    <scope>NUCLEOTIDE SEQUENCE [LARGE SCALE GENOMIC DNA]</scope>
    <source>
        <strain evidence="4">CGMCC 1.15774</strain>
    </source>
</reference>
<evidence type="ECO:0000313" key="4">
    <source>
        <dbReference type="Proteomes" id="UP001595841"/>
    </source>
</evidence>
<dbReference type="Gene3D" id="3.40.1350.10">
    <property type="match status" value="1"/>
</dbReference>
<name>A0ABV8PRT1_9FLAO</name>
<dbReference type="InterPro" id="IPR011856">
    <property type="entry name" value="tRNA_endonuc-like_dom_sf"/>
</dbReference>
<gene>
    <name evidence="3" type="ORF">ACFOWS_14635</name>
</gene>